<keyword evidence="3" id="KW-1185">Reference proteome</keyword>
<gene>
    <name evidence="2" type="ORF">F8377_09750</name>
</gene>
<dbReference type="PANTHER" id="PTHR43130">
    <property type="entry name" value="ARAC-FAMILY TRANSCRIPTIONAL REGULATOR"/>
    <property type="match status" value="1"/>
</dbReference>
<evidence type="ECO:0000259" key="1">
    <source>
        <dbReference type="Pfam" id="PF01965"/>
    </source>
</evidence>
<dbReference type="InterPro" id="IPR029062">
    <property type="entry name" value="Class_I_gatase-like"/>
</dbReference>
<name>A0ABQ6VBX5_9CORY</name>
<dbReference type="RefSeq" id="WP_151844888.1">
    <property type="nucleotide sequence ID" value="NZ_WBZJ01000004.1"/>
</dbReference>
<reference evidence="2 3" key="1">
    <citation type="submission" date="2019-10" db="EMBL/GenBank/DDBJ databases">
        <title>Corynebacterium sp novel species isolated from the respiratory tract of Marmot.</title>
        <authorList>
            <person name="Zhang G."/>
        </authorList>
    </citation>
    <scope>NUCLEOTIDE SEQUENCE [LARGE SCALE GENOMIC DNA]</scope>
    <source>
        <strain evidence="2 3">336</strain>
    </source>
</reference>
<dbReference type="SUPFAM" id="SSF52317">
    <property type="entry name" value="Class I glutamine amidotransferase-like"/>
    <property type="match status" value="1"/>
</dbReference>
<sequence>MPQQPAQTSSQQPPRRITILLFDGFELLDVAGPVEVWSKIDDLELEYVTLDGQPARSSQGAVFQADRALVDTALADTALASNPQTSTTQPNTTQPNASGHALLVPGGLGTRTLIEDPDFLQALTDTAKNATLLTSVCTGSALLAAAGLLDGYRATTNKRAYDWATSFGRTVDWQRRARWVHDRDRWTSSGVAAGMDMACAFVAHYWGAARADAIAHAIELRAQTDPEDDPFA</sequence>
<protein>
    <submittedName>
        <fullName evidence="2">DJ-1/PfpI family protein</fullName>
    </submittedName>
</protein>
<comment type="caution">
    <text evidence="2">The sequence shown here is derived from an EMBL/GenBank/DDBJ whole genome shotgun (WGS) entry which is preliminary data.</text>
</comment>
<dbReference type="InterPro" id="IPR002818">
    <property type="entry name" value="DJ-1/PfpI"/>
</dbReference>
<dbReference type="Proteomes" id="UP000436181">
    <property type="component" value="Unassembled WGS sequence"/>
</dbReference>
<dbReference type="PANTHER" id="PTHR43130:SF15">
    <property type="entry name" value="THIJ_PFPI FAMILY PROTEIN (AFU_ORTHOLOGUE AFUA_5G14240)"/>
    <property type="match status" value="1"/>
</dbReference>
<evidence type="ECO:0000313" key="3">
    <source>
        <dbReference type="Proteomes" id="UP000436181"/>
    </source>
</evidence>
<dbReference type="EMBL" id="WBZJ01000004">
    <property type="protein sequence ID" value="KAB3519256.1"/>
    <property type="molecule type" value="Genomic_DNA"/>
</dbReference>
<feature type="domain" description="DJ-1/PfpI" evidence="1">
    <location>
        <begin position="15"/>
        <end position="202"/>
    </location>
</feature>
<accession>A0ABQ6VBX5</accession>
<dbReference type="Pfam" id="PF01965">
    <property type="entry name" value="DJ-1_PfpI"/>
    <property type="match status" value="1"/>
</dbReference>
<evidence type="ECO:0000313" key="2">
    <source>
        <dbReference type="EMBL" id="KAB3519256.1"/>
    </source>
</evidence>
<dbReference type="InterPro" id="IPR052158">
    <property type="entry name" value="INH-QAR"/>
</dbReference>
<organism evidence="2 3">
    <name type="scientific">Corynebacterium zhongnanshanii</name>
    <dbReference type="NCBI Taxonomy" id="2768834"/>
    <lineage>
        <taxon>Bacteria</taxon>
        <taxon>Bacillati</taxon>
        <taxon>Actinomycetota</taxon>
        <taxon>Actinomycetes</taxon>
        <taxon>Mycobacteriales</taxon>
        <taxon>Corynebacteriaceae</taxon>
        <taxon>Corynebacterium</taxon>
    </lineage>
</organism>
<dbReference type="CDD" id="cd03139">
    <property type="entry name" value="GATase1_PfpI_2"/>
    <property type="match status" value="1"/>
</dbReference>
<proteinExistence type="predicted"/>
<dbReference type="Gene3D" id="3.40.50.880">
    <property type="match status" value="1"/>
</dbReference>